<dbReference type="Proteomes" id="UP000017842">
    <property type="component" value="Unassembled WGS sequence"/>
</dbReference>
<dbReference type="eggNOG" id="COG1273">
    <property type="taxonomic scope" value="Bacteria"/>
</dbReference>
<keyword evidence="4" id="KW-1185">Reference proteome</keyword>
<dbReference type="EMBL" id="AYLO01000109">
    <property type="protein sequence ID" value="ESS70998.1"/>
    <property type="molecule type" value="Genomic_DNA"/>
</dbReference>
<evidence type="ECO:0000256" key="1">
    <source>
        <dbReference type="SAM" id="MobiDB-lite"/>
    </source>
</evidence>
<evidence type="ECO:0008006" key="5">
    <source>
        <dbReference type="Google" id="ProtNLM"/>
    </source>
</evidence>
<name>V5C2H0_9GAMM</name>
<feature type="transmembrane region" description="Helical" evidence="2">
    <location>
        <begin position="118"/>
        <end position="138"/>
    </location>
</feature>
<dbReference type="InterPro" id="IPR021834">
    <property type="entry name" value="DUF3426"/>
</dbReference>
<keyword evidence="2" id="KW-1133">Transmembrane helix</keyword>
<keyword evidence="2" id="KW-0472">Membrane</keyword>
<dbReference type="RefSeq" id="WP_023495741.1">
    <property type="nucleotide sequence ID" value="NZ_AYLO01000109.1"/>
</dbReference>
<proteinExistence type="predicted"/>
<accession>V5C2H0</accession>
<dbReference type="PATRIC" id="fig|1116472.3.peg.3080"/>
<keyword evidence="2" id="KW-0812">Transmembrane</keyword>
<dbReference type="OrthoDB" id="6717714at2"/>
<sequence length="267" mass="29926">MFTQCPECRRTYPVSTKQLRGKKAQVFCSVCNKKFKPTTLLDKKPTPLLTEAKTEYIPKPETNPKPSPRKKAESTSFSLDMSGLLRKFGLNTATNDTTPPAPTPERLPWEVETKSTDINWFAGFVIGTLLLLGQFIYFEGSKLSQNVTFRPYLEKLCKGIGCQIADYQNLDEFEVLQGSFIPNSDNTITFKAVINNRAPFKQRLPNIKLTLFDYNEQRLAQRIFNPKDHIPGAGKHLSIAPDATVSISLSIAAPKTPIGGYTIDLVY</sequence>
<dbReference type="AlphaFoldDB" id="V5C2H0"/>
<dbReference type="InterPro" id="IPR011723">
    <property type="entry name" value="Znf/thioredoxin_put"/>
</dbReference>
<protein>
    <recommendedName>
        <fullName evidence="5">Zinc finger/thioredoxin putative domain-containing protein</fullName>
    </recommendedName>
</protein>
<gene>
    <name evidence="3" type="ORF">MGMO_116c00280</name>
</gene>
<reference evidence="3 4" key="1">
    <citation type="journal article" date="2013" name="Genome Announc.">
        <title>Draft Genome Sequence of the Methanotrophic Gammaproteobacterium Methyloglobulus morosus DSM 22980 Strain KoM1.</title>
        <authorList>
            <person name="Poehlein A."/>
            <person name="Deutzmann J.S."/>
            <person name="Daniel R."/>
            <person name="Simeonova D.D."/>
        </authorList>
    </citation>
    <scope>NUCLEOTIDE SEQUENCE [LARGE SCALE GENOMIC DNA]</scope>
    <source>
        <strain evidence="3 4">KoM1</strain>
    </source>
</reference>
<dbReference type="Pfam" id="PF11906">
    <property type="entry name" value="DUF3426"/>
    <property type="match status" value="1"/>
</dbReference>
<dbReference type="STRING" id="1116472.MGMO_116c00280"/>
<comment type="caution">
    <text evidence="3">The sequence shown here is derived from an EMBL/GenBank/DDBJ whole genome shotgun (WGS) entry which is preliminary data.</text>
</comment>
<feature type="region of interest" description="Disordered" evidence="1">
    <location>
        <begin position="51"/>
        <end position="73"/>
    </location>
</feature>
<organism evidence="3 4">
    <name type="scientific">Methyloglobulus morosus KoM1</name>
    <dbReference type="NCBI Taxonomy" id="1116472"/>
    <lineage>
        <taxon>Bacteria</taxon>
        <taxon>Pseudomonadati</taxon>
        <taxon>Pseudomonadota</taxon>
        <taxon>Gammaproteobacteria</taxon>
        <taxon>Methylococcales</taxon>
        <taxon>Methylococcaceae</taxon>
        <taxon>Methyloglobulus</taxon>
    </lineage>
</organism>
<evidence type="ECO:0000256" key="2">
    <source>
        <dbReference type="SAM" id="Phobius"/>
    </source>
</evidence>
<evidence type="ECO:0000313" key="4">
    <source>
        <dbReference type="Proteomes" id="UP000017842"/>
    </source>
</evidence>
<dbReference type="NCBIfam" id="TIGR02098">
    <property type="entry name" value="MJ0042_CXXC"/>
    <property type="match status" value="1"/>
</dbReference>
<evidence type="ECO:0000313" key="3">
    <source>
        <dbReference type="EMBL" id="ESS70998.1"/>
    </source>
</evidence>